<dbReference type="PANTHER" id="PTHR47756:SF2">
    <property type="entry name" value="BLL6612 PROTEIN"/>
    <property type="match status" value="1"/>
</dbReference>
<organism evidence="3 4">
    <name type="scientific">Paramicrobacterium chengjingii</name>
    <dbReference type="NCBI Taxonomy" id="2769067"/>
    <lineage>
        <taxon>Bacteria</taxon>
        <taxon>Bacillati</taxon>
        <taxon>Actinomycetota</taxon>
        <taxon>Actinomycetes</taxon>
        <taxon>Micrococcales</taxon>
        <taxon>Microbacteriaceae</taxon>
        <taxon>Paramicrobacterium</taxon>
    </lineage>
</organism>
<dbReference type="SUPFAM" id="SSF88946">
    <property type="entry name" value="Sigma2 domain of RNA polymerase sigma factors"/>
    <property type="match status" value="1"/>
</dbReference>
<name>A0ABX6YGH3_9MICO</name>
<proteinExistence type="predicted"/>
<evidence type="ECO:0000259" key="1">
    <source>
        <dbReference type="Pfam" id="PF04542"/>
    </source>
</evidence>
<keyword evidence="4" id="KW-1185">Reference proteome</keyword>
<dbReference type="EMBL" id="CP061169">
    <property type="protein sequence ID" value="QPZ37903.1"/>
    <property type="molecule type" value="Genomic_DNA"/>
</dbReference>
<dbReference type="Pfam" id="PF04542">
    <property type="entry name" value="Sigma70_r2"/>
    <property type="match status" value="1"/>
</dbReference>
<accession>A0ABX6YGH3</accession>
<dbReference type="Proteomes" id="UP000662814">
    <property type="component" value="Chromosome"/>
</dbReference>
<evidence type="ECO:0000313" key="3">
    <source>
        <dbReference type="EMBL" id="QPZ37903.1"/>
    </source>
</evidence>
<dbReference type="RefSeq" id="WP_166993219.1">
    <property type="nucleotide sequence ID" value="NZ_CP061169.1"/>
</dbReference>
<dbReference type="Pfam" id="PF20239">
    <property type="entry name" value="DUF6596"/>
    <property type="match status" value="1"/>
</dbReference>
<dbReference type="InterPro" id="IPR013324">
    <property type="entry name" value="RNA_pol_sigma_r3/r4-like"/>
</dbReference>
<dbReference type="SUPFAM" id="SSF88659">
    <property type="entry name" value="Sigma3 and sigma4 domains of RNA polymerase sigma factors"/>
    <property type="match status" value="1"/>
</dbReference>
<evidence type="ECO:0000313" key="4">
    <source>
        <dbReference type="Proteomes" id="UP000662814"/>
    </source>
</evidence>
<reference evidence="3 4" key="1">
    <citation type="submission" date="2020-12" db="EMBL/GenBank/DDBJ databases">
        <title>Microbacterium sp. HY060.</title>
        <authorList>
            <person name="Zhou J."/>
        </authorList>
    </citation>
    <scope>NUCLEOTIDE SEQUENCE [LARGE SCALE GENOMIC DNA]</scope>
    <source>
        <strain evidence="3 4">HY60</strain>
    </source>
</reference>
<feature type="domain" description="DUF6596" evidence="2">
    <location>
        <begin position="186"/>
        <end position="285"/>
    </location>
</feature>
<evidence type="ECO:0000259" key="2">
    <source>
        <dbReference type="Pfam" id="PF20239"/>
    </source>
</evidence>
<dbReference type="InterPro" id="IPR013325">
    <property type="entry name" value="RNA_pol_sigma_r2"/>
</dbReference>
<dbReference type="InterPro" id="IPR007627">
    <property type="entry name" value="RNA_pol_sigma70_r2"/>
</dbReference>
<dbReference type="Gene3D" id="1.10.1740.10">
    <property type="match status" value="1"/>
</dbReference>
<gene>
    <name evidence="3" type="ORF">HCR76_13980</name>
</gene>
<sequence length="411" mass="44530">MKNDNAHGAAETARRTVRESYGRLISVLASGTGNIPAAEDALSDALERALRVWPETGVPGNPAGWLLTVARNRLRDGFRSAAVRTSVPLEEMELATHPAVAPEPDSEEIPDRRLELLFACAHPAIDRAVRAPLMLQVVLGIDAADIARAFAVPTPTLAQRLVRAKRKIKDARIPLVLPGRGDMPDRLDAVLEAVYASYAIDWQFVSGETLAISLSGEALHLAVLIATLLPDEPEALGLAAVLCFSLSRLDARVVNDVFVPLDEQDTRTWDADLIRRGEEYIHRAAAFRRIGRFQLEAAIESAHCDRARTGRVDSAALATLLTALVEVAPTIGSRVALAAVVADKEGPAKALVRLDGIQGADRFQPAWALRAQLLERLERAIDARAAYDKAISLTTEASLRAYLRQRARALG</sequence>
<dbReference type="PANTHER" id="PTHR47756">
    <property type="entry name" value="BLL6612 PROTEIN-RELATED"/>
    <property type="match status" value="1"/>
</dbReference>
<feature type="domain" description="RNA polymerase sigma-70 region 2" evidence="1">
    <location>
        <begin position="17"/>
        <end position="82"/>
    </location>
</feature>
<dbReference type="InterPro" id="IPR046531">
    <property type="entry name" value="DUF6596"/>
</dbReference>
<protein>
    <submittedName>
        <fullName evidence="3">RNA polymerase subunit sigma-70</fullName>
    </submittedName>
</protein>